<evidence type="ECO:0000313" key="4">
    <source>
        <dbReference type="Proteomes" id="UP000007491"/>
    </source>
</evidence>
<gene>
    <name evidence="2" type="ordered locus">LAC30SC_05285</name>
    <name evidence="3" type="ORF">DM298_05625</name>
</gene>
<dbReference type="Proteomes" id="UP000007491">
    <property type="component" value="Chromosome"/>
</dbReference>
<dbReference type="STRING" id="1604.LAC30SC_05285"/>
<dbReference type="HOGENOM" id="CLU_123702_0_0_9"/>
<reference evidence="3 5" key="3">
    <citation type="submission" date="2018-06" db="EMBL/GenBank/DDBJ databases">
        <title>Complete genome sequnece of Lactobacillus amylovorus PMRA3.</title>
        <authorList>
            <person name="Nam Y.-D."/>
            <person name="Chung W.-H."/>
            <person name="Park Y.S."/>
            <person name="Kang J."/>
        </authorList>
    </citation>
    <scope>NUCLEOTIDE SEQUENCE [LARGE SCALE GENOMIC DNA]</scope>
    <source>
        <strain evidence="3 5">PMRA3</strain>
    </source>
</reference>
<evidence type="ECO:0000313" key="5">
    <source>
        <dbReference type="Proteomes" id="UP000312326"/>
    </source>
</evidence>
<sequence>MPVTPLKSLNMALFKTKAADQLIESNEKYVIGGHSLGSAMAARYANQSKNKNLKGIFFLAAYPDQKGRLDHKKLAALSITASRDGILNWQKYRQGQKYLPANTSYKSISGGNDGDFGSYGQQKGDKKAKISNARQQKIIARDLIKWLKKIK</sequence>
<proteinExistence type="predicted"/>
<dbReference type="RefSeq" id="WP_013641876.1">
    <property type="nucleotide sequence ID" value="NZ_CP029754.1"/>
</dbReference>
<dbReference type="OrthoDB" id="9780932at2"/>
<organism evidence="2 4">
    <name type="scientific">Lactobacillus amylovorus</name>
    <dbReference type="NCBI Taxonomy" id="1604"/>
    <lineage>
        <taxon>Bacteria</taxon>
        <taxon>Bacillati</taxon>
        <taxon>Bacillota</taxon>
        <taxon>Bacilli</taxon>
        <taxon>Lactobacillales</taxon>
        <taxon>Lactobacillaceae</taxon>
        <taxon>Lactobacillus</taxon>
    </lineage>
</organism>
<protein>
    <submittedName>
        <fullName evidence="3">Alpha/beta hydrolase</fullName>
    </submittedName>
</protein>
<keyword evidence="3" id="KW-0378">Hydrolase</keyword>
<dbReference type="Gene3D" id="3.40.50.1820">
    <property type="entry name" value="alpha/beta hydrolase"/>
    <property type="match status" value="1"/>
</dbReference>
<dbReference type="AlphaFoldDB" id="F0TE28"/>
<evidence type="ECO:0000259" key="1">
    <source>
        <dbReference type="Pfam" id="PF12695"/>
    </source>
</evidence>
<dbReference type="Proteomes" id="UP000312326">
    <property type="component" value="Chromosome"/>
</dbReference>
<feature type="domain" description="Alpha/beta hydrolase fold-5" evidence="1">
    <location>
        <begin position="8"/>
        <end position="136"/>
    </location>
</feature>
<dbReference type="InterPro" id="IPR029059">
    <property type="entry name" value="AB_hydrolase_5"/>
</dbReference>
<dbReference type="Pfam" id="PF12695">
    <property type="entry name" value="Abhydrolase_5"/>
    <property type="match status" value="1"/>
</dbReference>
<evidence type="ECO:0000313" key="2">
    <source>
        <dbReference type="EMBL" id="ADZ07205.1"/>
    </source>
</evidence>
<dbReference type="InterPro" id="IPR029058">
    <property type="entry name" value="AB_hydrolase_fold"/>
</dbReference>
<name>F0TE28_LACAM</name>
<accession>F0TE28</accession>
<dbReference type="SUPFAM" id="SSF53474">
    <property type="entry name" value="alpha/beta-Hydrolases"/>
    <property type="match status" value="1"/>
</dbReference>
<dbReference type="EMBL" id="CP002559">
    <property type="protein sequence ID" value="ADZ07205.1"/>
    <property type="molecule type" value="Genomic_DNA"/>
</dbReference>
<reference key="2">
    <citation type="submission" date="2011-02" db="EMBL/GenBank/DDBJ databases">
        <authorList>
            <person name="Roh H."/>
            <person name="Ko H.-J."/>
            <person name="Kim S.-H."/>
            <person name="Choi I.-G."/>
            <person name="Oh S."/>
        </authorList>
    </citation>
    <scope>NUCLEOTIDE SEQUENCE</scope>
    <source>
        <strain>30SC</strain>
    </source>
</reference>
<reference evidence="2 4" key="1">
    <citation type="journal article" date="2011" name="J. Bacteriol.">
        <title>Complete genome sequencing of Lactobacillus acidophilus 30SC, isolated from swine intestine.</title>
        <authorList>
            <person name="Oh S."/>
            <person name="Roh H."/>
            <person name="Ko H.J."/>
            <person name="Kim S."/>
            <person name="Kim K.H."/>
            <person name="Lee S.E."/>
            <person name="Chang I.S."/>
            <person name="Kim S."/>
            <person name="Choi I.G."/>
        </authorList>
    </citation>
    <scope>NUCLEOTIDE SEQUENCE [LARGE SCALE GENOMIC DNA]</scope>
    <source>
        <strain evidence="2 4">30SC</strain>
    </source>
</reference>
<dbReference type="KEGG" id="lai:LAC30SC_05285"/>
<evidence type="ECO:0000313" key="3">
    <source>
        <dbReference type="EMBL" id="QDD70391.1"/>
    </source>
</evidence>
<dbReference type="GO" id="GO:0016787">
    <property type="term" value="F:hydrolase activity"/>
    <property type="evidence" value="ECO:0007669"/>
    <property type="project" value="UniProtKB-KW"/>
</dbReference>
<dbReference type="EMBL" id="CP029754">
    <property type="protein sequence ID" value="QDD70391.1"/>
    <property type="molecule type" value="Genomic_DNA"/>
</dbReference>